<comment type="caution">
    <text evidence="1">The sequence shown here is derived from an EMBL/GenBank/DDBJ whole genome shotgun (WGS) entry which is preliminary data.</text>
</comment>
<evidence type="ECO:0008006" key="3">
    <source>
        <dbReference type="Google" id="ProtNLM"/>
    </source>
</evidence>
<keyword evidence="2" id="KW-1185">Reference proteome</keyword>
<dbReference type="InterPro" id="IPR008183">
    <property type="entry name" value="Aldose_1/G6P_1-epimerase"/>
</dbReference>
<dbReference type="InterPro" id="IPR014718">
    <property type="entry name" value="GH-type_carb-bd"/>
</dbReference>
<name>A0AAV9XM70_9PEZI</name>
<sequence>MTASPGEIVSSGPFKFISKGAIVQEWIVGGRNIVLGFHDPAEYANNPAFFGATIGRVANRLANGEIKDIPHEGDTHPLPVNNGPNTLHGGISGWDKKHWQGPVKTYLGDGSESLLYSYHSPHLDEQFPGALDVTVRYTIKDEKQDGTDVSVLVIEYTAQLSEDSPEGWAVVSMTNHSYFHIGDKTTIEGTQVTITNNTNIETNEVDIPTGKFKQFPGIESGKPFDLGPEEPDIDHGFALTTDVANVPLDTRSLEESTCIKFYHPSTGINLVVSSTEPAFQFYTGKYIDSPARADGTPAFSKRAGFCVEPARYTNAANMPEWKNMVLLQKGGTYGSKTTWRAWKS</sequence>
<dbReference type="AlphaFoldDB" id="A0AAV9XM70"/>
<organism evidence="1 2">
    <name type="scientific">Orbilia ellipsospora</name>
    <dbReference type="NCBI Taxonomy" id="2528407"/>
    <lineage>
        <taxon>Eukaryota</taxon>
        <taxon>Fungi</taxon>
        <taxon>Dikarya</taxon>
        <taxon>Ascomycota</taxon>
        <taxon>Pezizomycotina</taxon>
        <taxon>Orbiliomycetes</taxon>
        <taxon>Orbiliales</taxon>
        <taxon>Orbiliaceae</taxon>
        <taxon>Orbilia</taxon>
    </lineage>
</organism>
<dbReference type="Gene3D" id="2.70.98.10">
    <property type="match status" value="1"/>
</dbReference>
<dbReference type="PANTHER" id="PTHR10091:SF0">
    <property type="entry name" value="GALACTOSE MUTAROTASE"/>
    <property type="match status" value="1"/>
</dbReference>
<dbReference type="SUPFAM" id="SSF74650">
    <property type="entry name" value="Galactose mutarotase-like"/>
    <property type="match status" value="1"/>
</dbReference>
<protein>
    <recommendedName>
        <fullName evidence="3">Aldose 1-epimerase</fullName>
    </recommendedName>
</protein>
<evidence type="ECO:0000313" key="2">
    <source>
        <dbReference type="Proteomes" id="UP001365542"/>
    </source>
</evidence>
<gene>
    <name evidence="1" type="ORF">TWF694_007104</name>
</gene>
<dbReference type="GO" id="GO:0004034">
    <property type="term" value="F:aldose 1-epimerase activity"/>
    <property type="evidence" value="ECO:0007669"/>
    <property type="project" value="TreeGrafter"/>
</dbReference>
<dbReference type="GO" id="GO:0030246">
    <property type="term" value="F:carbohydrate binding"/>
    <property type="evidence" value="ECO:0007669"/>
    <property type="project" value="InterPro"/>
</dbReference>
<accession>A0AAV9XM70</accession>
<dbReference type="PANTHER" id="PTHR10091">
    <property type="entry name" value="ALDOSE-1-EPIMERASE"/>
    <property type="match status" value="1"/>
</dbReference>
<dbReference type="EMBL" id="JAVHJO010000002">
    <property type="protein sequence ID" value="KAK6543197.1"/>
    <property type="molecule type" value="Genomic_DNA"/>
</dbReference>
<reference evidence="1 2" key="1">
    <citation type="submission" date="2019-10" db="EMBL/GenBank/DDBJ databases">
        <authorList>
            <person name="Palmer J.M."/>
        </authorList>
    </citation>
    <scope>NUCLEOTIDE SEQUENCE [LARGE SCALE GENOMIC DNA]</scope>
    <source>
        <strain evidence="1 2">TWF694</strain>
    </source>
</reference>
<proteinExistence type="predicted"/>
<evidence type="ECO:0000313" key="1">
    <source>
        <dbReference type="EMBL" id="KAK6543197.1"/>
    </source>
</evidence>
<dbReference type="GO" id="GO:0033499">
    <property type="term" value="P:galactose catabolic process via UDP-galactose, Leloir pathway"/>
    <property type="evidence" value="ECO:0007669"/>
    <property type="project" value="TreeGrafter"/>
</dbReference>
<dbReference type="InterPro" id="IPR011013">
    <property type="entry name" value="Gal_mutarotase_sf_dom"/>
</dbReference>
<dbReference type="Pfam" id="PF01263">
    <property type="entry name" value="Aldose_epim"/>
    <property type="match status" value="1"/>
</dbReference>
<dbReference type="Proteomes" id="UP001365542">
    <property type="component" value="Unassembled WGS sequence"/>
</dbReference>
<dbReference type="GO" id="GO:0006006">
    <property type="term" value="P:glucose metabolic process"/>
    <property type="evidence" value="ECO:0007669"/>
    <property type="project" value="TreeGrafter"/>
</dbReference>